<proteinExistence type="predicted"/>
<dbReference type="WBParaSite" id="ALUE_0002052301-mRNA-1">
    <property type="protein sequence ID" value="ALUE_0002052301-mRNA-1"/>
    <property type="gene ID" value="ALUE_0002052301"/>
</dbReference>
<keyword evidence="1" id="KW-1185">Reference proteome</keyword>
<organism evidence="1 2">
    <name type="scientific">Ascaris lumbricoides</name>
    <name type="common">Giant roundworm</name>
    <dbReference type="NCBI Taxonomy" id="6252"/>
    <lineage>
        <taxon>Eukaryota</taxon>
        <taxon>Metazoa</taxon>
        <taxon>Ecdysozoa</taxon>
        <taxon>Nematoda</taxon>
        <taxon>Chromadorea</taxon>
        <taxon>Rhabditida</taxon>
        <taxon>Spirurina</taxon>
        <taxon>Ascaridomorpha</taxon>
        <taxon>Ascaridoidea</taxon>
        <taxon>Ascarididae</taxon>
        <taxon>Ascaris</taxon>
    </lineage>
</organism>
<name>A0A0M3IP45_ASCLU</name>
<evidence type="ECO:0000313" key="1">
    <source>
        <dbReference type="Proteomes" id="UP000036681"/>
    </source>
</evidence>
<dbReference type="AlphaFoldDB" id="A0A0M3IP45"/>
<reference evidence="2" key="1">
    <citation type="submission" date="2017-02" db="UniProtKB">
        <authorList>
            <consortium name="WormBaseParasite"/>
        </authorList>
    </citation>
    <scope>IDENTIFICATION</scope>
</reference>
<protein>
    <submittedName>
        <fullName evidence="2">TGFb_propeptide domain-containing protein</fullName>
    </submittedName>
</protein>
<accession>A0A0M3IP45</accession>
<dbReference type="Proteomes" id="UP000036681">
    <property type="component" value="Unplaced"/>
</dbReference>
<evidence type="ECO:0000313" key="2">
    <source>
        <dbReference type="WBParaSite" id="ALUE_0002052301-mRNA-1"/>
    </source>
</evidence>
<sequence>MLFVAYLCATTGTSPTYGCVDSSQTAAHPHRRTTETTTNIFEQQEVARMRRRILELLELEEVCSFTLVMDKCTLWRRTRCSRRSTSAFSKSSHHMPLCYHHSNLMLFVAYLCATTGTSPTYGCVDSSQTAAHPHRRTTETTTNIFEQQEVARMRRRILELLELEEPPIIPPGEEAIAQYVAEIGAMNTVDDDISEEEDPSEGQIQIYIAGKEGKIFMSSHSLFQENHHVKHIRS</sequence>